<comment type="caution">
    <text evidence="2">The sequence shown here is derived from an EMBL/GenBank/DDBJ whole genome shotgun (WGS) entry which is preliminary data.</text>
</comment>
<protein>
    <submittedName>
        <fullName evidence="2">Uncharacterized protein</fullName>
    </submittedName>
</protein>
<evidence type="ECO:0000313" key="2">
    <source>
        <dbReference type="EMBL" id="TMR10983.1"/>
    </source>
</evidence>
<keyword evidence="3" id="KW-1185">Reference proteome</keyword>
<feature type="compositionally biased region" description="Basic and acidic residues" evidence="1">
    <location>
        <begin position="1"/>
        <end position="14"/>
    </location>
</feature>
<accession>A0A5S4F496</accession>
<dbReference type="RefSeq" id="WP_138671360.1">
    <property type="nucleotide sequence ID" value="NZ_VCKY01000170.1"/>
</dbReference>
<evidence type="ECO:0000313" key="3">
    <source>
        <dbReference type="Proteomes" id="UP000309128"/>
    </source>
</evidence>
<organism evidence="2 3">
    <name type="scientific">Nonomuraea turkmeniaca</name>
    <dbReference type="NCBI Taxonomy" id="103838"/>
    <lineage>
        <taxon>Bacteria</taxon>
        <taxon>Bacillati</taxon>
        <taxon>Actinomycetota</taxon>
        <taxon>Actinomycetes</taxon>
        <taxon>Streptosporangiales</taxon>
        <taxon>Streptosporangiaceae</taxon>
        <taxon>Nonomuraea</taxon>
    </lineage>
</organism>
<proteinExistence type="predicted"/>
<dbReference type="Proteomes" id="UP000309128">
    <property type="component" value="Unassembled WGS sequence"/>
</dbReference>
<evidence type="ECO:0000256" key="1">
    <source>
        <dbReference type="SAM" id="MobiDB-lite"/>
    </source>
</evidence>
<feature type="region of interest" description="Disordered" evidence="1">
    <location>
        <begin position="1"/>
        <end position="22"/>
    </location>
</feature>
<dbReference type="EMBL" id="VCKY01000170">
    <property type="protein sequence ID" value="TMR10983.1"/>
    <property type="molecule type" value="Genomic_DNA"/>
</dbReference>
<reference evidence="2 3" key="1">
    <citation type="submission" date="2019-05" db="EMBL/GenBank/DDBJ databases">
        <title>Draft genome sequence of Nonomuraea turkmeniaca DSM 43926.</title>
        <authorList>
            <person name="Saricaoglu S."/>
            <person name="Isik K."/>
        </authorList>
    </citation>
    <scope>NUCLEOTIDE SEQUENCE [LARGE SCALE GENOMIC DNA]</scope>
    <source>
        <strain evidence="2 3">DSM 43926</strain>
    </source>
</reference>
<dbReference type="OrthoDB" id="3543022at2"/>
<name>A0A5S4F496_9ACTN</name>
<sequence>MIDHDRPHDLDDHAALATEDDAGPRVAQFQPNRISRGIMAKLEAAGFAVRVPAAPHGASWALTLYNAGCPWDGVLYVSKQKGRALRITLTWHPPRQAHQTRRAEGAHAIHGLLRQFTPDGWKTSHA</sequence>
<gene>
    <name evidence="2" type="ORF">ETD86_37340</name>
</gene>
<dbReference type="AlphaFoldDB" id="A0A5S4F496"/>